<name>A0A1C7LR09_GRIFR</name>
<dbReference type="OrthoDB" id="431169at2759"/>
<sequence length="181" mass="19069">MNRRQWCSGAGSEELCEVFANKTSYGRKELQPEAAEQHFGDFGDTTECAGTADVTAAAAAASTGHSAAAVPGAVCQWRISFAIASAPCAHANANAVWALFAHKWLGTGKLSAAAGRDLDYFVVGFPDDMQEREFQNMFTFSAGLEAATLKIPNNEFTSYGAPRAPAGPNTHPSGLGLPLVR</sequence>
<organism evidence="2 3">
    <name type="scientific">Grifola frondosa</name>
    <name type="common">Maitake</name>
    <name type="synonym">Polyporus frondosus</name>
    <dbReference type="NCBI Taxonomy" id="5627"/>
    <lineage>
        <taxon>Eukaryota</taxon>
        <taxon>Fungi</taxon>
        <taxon>Dikarya</taxon>
        <taxon>Basidiomycota</taxon>
        <taxon>Agaricomycotina</taxon>
        <taxon>Agaricomycetes</taxon>
        <taxon>Polyporales</taxon>
        <taxon>Grifolaceae</taxon>
        <taxon>Grifola</taxon>
    </lineage>
</organism>
<keyword evidence="3" id="KW-1185">Reference proteome</keyword>
<dbReference type="InterPro" id="IPR012677">
    <property type="entry name" value="Nucleotide-bd_a/b_plait_sf"/>
</dbReference>
<comment type="caution">
    <text evidence="2">The sequence shown here is derived from an EMBL/GenBank/DDBJ whole genome shotgun (WGS) entry which is preliminary data.</text>
</comment>
<dbReference type="EMBL" id="LUGG01000048">
    <property type="protein sequence ID" value="OBZ65214.1"/>
    <property type="molecule type" value="Genomic_DNA"/>
</dbReference>
<proteinExistence type="predicted"/>
<feature type="region of interest" description="Disordered" evidence="1">
    <location>
        <begin position="160"/>
        <end position="181"/>
    </location>
</feature>
<reference evidence="2 3" key="1">
    <citation type="submission" date="2016-03" db="EMBL/GenBank/DDBJ databases">
        <title>Whole genome sequencing of Grifola frondosa 9006-11.</title>
        <authorList>
            <person name="Min B."/>
            <person name="Park H."/>
            <person name="Kim J.-G."/>
            <person name="Cho H."/>
            <person name="Oh Y.-L."/>
            <person name="Kong W.-S."/>
            <person name="Choi I.-G."/>
        </authorList>
    </citation>
    <scope>NUCLEOTIDE SEQUENCE [LARGE SCALE GENOMIC DNA]</scope>
    <source>
        <strain evidence="2 3">9006-11</strain>
    </source>
</reference>
<evidence type="ECO:0000313" key="2">
    <source>
        <dbReference type="EMBL" id="OBZ65214.1"/>
    </source>
</evidence>
<protein>
    <submittedName>
        <fullName evidence="2">Uncharacterized protein</fullName>
    </submittedName>
</protein>
<evidence type="ECO:0000256" key="1">
    <source>
        <dbReference type="SAM" id="MobiDB-lite"/>
    </source>
</evidence>
<dbReference type="AlphaFoldDB" id="A0A1C7LR09"/>
<dbReference type="Gene3D" id="3.30.70.330">
    <property type="match status" value="1"/>
</dbReference>
<dbReference type="STRING" id="5627.A0A1C7LR09"/>
<accession>A0A1C7LR09</accession>
<evidence type="ECO:0000313" key="3">
    <source>
        <dbReference type="Proteomes" id="UP000092993"/>
    </source>
</evidence>
<dbReference type="Proteomes" id="UP000092993">
    <property type="component" value="Unassembled WGS sequence"/>
</dbReference>
<gene>
    <name evidence="2" type="ORF">A0H81_14801</name>
</gene>